<feature type="signal peptide" evidence="3">
    <location>
        <begin position="1"/>
        <end position="22"/>
    </location>
</feature>
<dbReference type="InterPro" id="IPR000254">
    <property type="entry name" value="CBD"/>
</dbReference>
<proteinExistence type="predicted"/>
<reference evidence="5 6" key="1">
    <citation type="submission" date="2024-02" db="EMBL/GenBank/DDBJ databases">
        <title>Discinaceae phylogenomics.</title>
        <authorList>
            <person name="Dirks A.C."/>
            <person name="James T.Y."/>
        </authorList>
    </citation>
    <scope>NUCLEOTIDE SEQUENCE [LARGE SCALE GENOMIC DNA]</scope>
    <source>
        <strain evidence="5 6">ACD0624</strain>
    </source>
</reference>
<evidence type="ECO:0000256" key="1">
    <source>
        <dbReference type="ARBA" id="ARBA00022729"/>
    </source>
</evidence>
<protein>
    <recommendedName>
        <fullName evidence="4">CBM1 domain-containing protein</fullName>
    </recommendedName>
</protein>
<dbReference type="SUPFAM" id="SSF57180">
    <property type="entry name" value="Cellulose-binding domain"/>
    <property type="match status" value="1"/>
</dbReference>
<dbReference type="PROSITE" id="PS00562">
    <property type="entry name" value="CBM1_1"/>
    <property type="match status" value="1"/>
</dbReference>
<comment type="caution">
    <text evidence="5">The sequence shown here is derived from an EMBL/GenBank/DDBJ whole genome shotgun (WGS) entry which is preliminary data.</text>
</comment>
<dbReference type="SMART" id="SM00236">
    <property type="entry name" value="fCBD"/>
    <property type="match status" value="1"/>
</dbReference>
<dbReference type="Pfam" id="PF00734">
    <property type="entry name" value="CBM_1"/>
    <property type="match status" value="1"/>
</dbReference>
<dbReference type="InterPro" id="IPR035971">
    <property type="entry name" value="CBD_sf"/>
</dbReference>
<dbReference type="Pfam" id="PF25485">
    <property type="entry name" value="DUF7908"/>
    <property type="match status" value="1"/>
</dbReference>
<dbReference type="Proteomes" id="UP001447188">
    <property type="component" value="Unassembled WGS sequence"/>
</dbReference>
<feature type="compositionally biased region" description="Low complexity" evidence="2">
    <location>
        <begin position="82"/>
        <end position="103"/>
    </location>
</feature>
<feature type="chain" id="PRO_5046853729" description="CBM1 domain-containing protein" evidence="3">
    <location>
        <begin position="23"/>
        <end position="255"/>
    </location>
</feature>
<accession>A0ABR3GI72</accession>
<sequence length="255" mass="26835">MLAIDLSSLTFVALAIIGGVSAQTAGGYQQCGGLNFVGPTICVSGWHCEKLNDWYFQCLPGDATGTASVPTPTLSPPPPPSGTTTPTGTVTSVPSPSATGTGPGTTLRPNYYWIRAVVAPNFHKYLQSATARTVSDAVLNSPTTAGQFNIVNGQLVQLINTSGTLLYARVTLRADSTVNRLLITWAATPDTYGTFGFQGDTVTWSTSSITRQNTAAFLVCENQRLYINLGAYGYMTPAGCADQTIHYYNGATADA</sequence>
<dbReference type="EMBL" id="JBBBZM010000067">
    <property type="protein sequence ID" value="KAL0635580.1"/>
    <property type="molecule type" value="Genomic_DNA"/>
</dbReference>
<dbReference type="InterPro" id="IPR057230">
    <property type="entry name" value="DUF7908"/>
</dbReference>
<evidence type="ECO:0000259" key="4">
    <source>
        <dbReference type="PROSITE" id="PS51164"/>
    </source>
</evidence>
<evidence type="ECO:0000256" key="3">
    <source>
        <dbReference type="SAM" id="SignalP"/>
    </source>
</evidence>
<name>A0ABR3GI72_9PEZI</name>
<feature type="domain" description="CBM1" evidence="4">
    <location>
        <begin position="23"/>
        <end position="59"/>
    </location>
</feature>
<keyword evidence="6" id="KW-1185">Reference proteome</keyword>
<organism evidence="5 6">
    <name type="scientific">Discina gigas</name>
    <dbReference type="NCBI Taxonomy" id="1032678"/>
    <lineage>
        <taxon>Eukaryota</taxon>
        <taxon>Fungi</taxon>
        <taxon>Dikarya</taxon>
        <taxon>Ascomycota</taxon>
        <taxon>Pezizomycotina</taxon>
        <taxon>Pezizomycetes</taxon>
        <taxon>Pezizales</taxon>
        <taxon>Discinaceae</taxon>
        <taxon>Discina</taxon>
    </lineage>
</organism>
<keyword evidence="1 3" id="KW-0732">Signal</keyword>
<dbReference type="PROSITE" id="PS51164">
    <property type="entry name" value="CBM1_2"/>
    <property type="match status" value="1"/>
</dbReference>
<evidence type="ECO:0000256" key="2">
    <source>
        <dbReference type="SAM" id="MobiDB-lite"/>
    </source>
</evidence>
<feature type="region of interest" description="Disordered" evidence="2">
    <location>
        <begin position="67"/>
        <end position="103"/>
    </location>
</feature>
<evidence type="ECO:0000313" key="5">
    <source>
        <dbReference type="EMBL" id="KAL0635580.1"/>
    </source>
</evidence>
<gene>
    <name evidence="5" type="ORF">Q9L58_005511</name>
</gene>
<evidence type="ECO:0000313" key="6">
    <source>
        <dbReference type="Proteomes" id="UP001447188"/>
    </source>
</evidence>